<evidence type="ECO:0000313" key="2">
    <source>
        <dbReference type="Proteomes" id="UP000604046"/>
    </source>
</evidence>
<comment type="caution">
    <text evidence="1">The sequence shown here is derived from an EMBL/GenBank/DDBJ whole genome shotgun (WGS) entry which is preliminary data.</text>
</comment>
<name>A0A812PFU9_9DINO</name>
<organism evidence="1 2">
    <name type="scientific">Symbiodinium natans</name>
    <dbReference type="NCBI Taxonomy" id="878477"/>
    <lineage>
        <taxon>Eukaryota</taxon>
        <taxon>Sar</taxon>
        <taxon>Alveolata</taxon>
        <taxon>Dinophyceae</taxon>
        <taxon>Suessiales</taxon>
        <taxon>Symbiodiniaceae</taxon>
        <taxon>Symbiodinium</taxon>
    </lineage>
</organism>
<sequence>MRVGYNCKEKCHLCDAKDWHIMDMDAAWRPSVGNRTTSPFKPCNIPLMNIPGLNKAEYVFPDSCHCFHIGWGKDLAASSIVLLAKKKFWPGRSLDARMECGFRDYMGYITQRHKTTGCDGFSRAHFKMSSQRFSISLICQVCSGLGNCVYPQP</sequence>
<evidence type="ECO:0000313" key="1">
    <source>
        <dbReference type="EMBL" id="CAE7352625.1"/>
    </source>
</evidence>
<dbReference type="EMBL" id="CAJNDS010002151">
    <property type="protein sequence ID" value="CAE7352625.1"/>
    <property type="molecule type" value="Genomic_DNA"/>
</dbReference>
<keyword evidence="2" id="KW-1185">Reference proteome</keyword>
<dbReference type="AlphaFoldDB" id="A0A812PFU9"/>
<proteinExistence type="predicted"/>
<protein>
    <submittedName>
        <fullName evidence="1">Uncharacterized protein</fullName>
    </submittedName>
</protein>
<dbReference type="OrthoDB" id="409692at2759"/>
<gene>
    <name evidence="1" type="ORF">SNAT2548_LOCUS18617</name>
</gene>
<dbReference type="Proteomes" id="UP000604046">
    <property type="component" value="Unassembled WGS sequence"/>
</dbReference>
<accession>A0A812PFU9</accession>
<reference evidence="1" key="1">
    <citation type="submission" date="2021-02" db="EMBL/GenBank/DDBJ databases">
        <authorList>
            <person name="Dougan E. K."/>
            <person name="Rhodes N."/>
            <person name="Thang M."/>
            <person name="Chan C."/>
        </authorList>
    </citation>
    <scope>NUCLEOTIDE SEQUENCE</scope>
</reference>